<accession>A0ACC2NU40</accession>
<comment type="caution">
    <text evidence="1">The sequence shown here is derived from an EMBL/GenBank/DDBJ whole genome shotgun (WGS) entry which is preliminary data.</text>
</comment>
<evidence type="ECO:0000313" key="1">
    <source>
        <dbReference type="EMBL" id="KAJ8674398.1"/>
    </source>
</evidence>
<reference evidence="1" key="1">
    <citation type="submission" date="2023-04" db="EMBL/GenBank/DDBJ databases">
        <title>A chromosome-level genome assembly of the parasitoid wasp Eretmocerus hayati.</title>
        <authorList>
            <person name="Zhong Y."/>
            <person name="Liu S."/>
            <person name="Liu Y."/>
        </authorList>
    </citation>
    <scope>NUCLEOTIDE SEQUENCE</scope>
    <source>
        <strain evidence="1">ZJU_SS_LIU_2023</strain>
    </source>
</reference>
<organism evidence="1 2">
    <name type="scientific">Eretmocerus hayati</name>
    <dbReference type="NCBI Taxonomy" id="131215"/>
    <lineage>
        <taxon>Eukaryota</taxon>
        <taxon>Metazoa</taxon>
        <taxon>Ecdysozoa</taxon>
        <taxon>Arthropoda</taxon>
        <taxon>Hexapoda</taxon>
        <taxon>Insecta</taxon>
        <taxon>Pterygota</taxon>
        <taxon>Neoptera</taxon>
        <taxon>Endopterygota</taxon>
        <taxon>Hymenoptera</taxon>
        <taxon>Apocrita</taxon>
        <taxon>Proctotrupomorpha</taxon>
        <taxon>Chalcidoidea</taxon>
        <taxon>Aphelinidae</taxon>
        <taxon>Aphelininae</taxon>
        <taxon>Eretmocerus</taxon>
    </lineage>
</organism>
<name>A0ACC2NU40_9HYME</name>
<dbReference type="Proteomes" id="UP001239111">
    <property type="component" value="Chromosome 3"/>
</dbReference>
<dbReference type="EMBL" id="CM056743">
    <property type="protein sequence ID" value="KAJ8674398.1"/>
    <property type="molecule type" value="Genomic_DNA"/>
</dbReference>
<proteinExistence type="predicted"/>
<gene>
    <name evidence="1" type="ORF">QAD02_005660</name>
</gene>
<protein>
    <submittedName>
        <fullName evidence="1">Uncharacterized protein</fullName>
    </submittedName>
</protein>
<sequence length="538" mass="56807">MRSLRLLILLVSVALIVDVDAAGWKFWKKKDKDNSTSSSTESATASSTTTTTTTLKSVPLTTKKPSAPNPKSGIAAAADPALAIGVGSNGQNIRDLPRKPNPGTEVGLDISQPKPVKPGVGPGNGQGYRDWAADLTGAGEGTRPRPKLPDQAPALAPQGAKPTSSPGTPTSQVKPTIATSTTAKPSLPVQPQPTQPKKPVQPNPLPASPTGSKSWAEIAGGGSFPSSSTPTPKSPGSPGNVRPGQSAYGNNGQAGRPSVSPGAALATGGAIGAIGAGAAAASNKYSSNPTFSKGKTVTDEDLEKLTEALFIKDANNAFKYITLNLQKSTTGSNPKDEASQPLLQVKPEALTAPTIQKVLTIYDNYKLDSRENEYINPKQREEESVLIDTFLSTNLMSMAMRFLADKGDGKIGSTGFEHVFLTELKLGTEVSGLHNWIYFNAEELKKRLDYLGYIKKVDLGDKAAIVKAHVKFNNIDKPTTSFFVGTSPELEMALYTVCFFARPEAACPVSLGGTKFNIITHKFRYRGKDLIGSAYPEI</sequence>
<keyword evidence="2" id="KW-1185">Reference proteome</keyword>
<evidence type="ECO:0000313" key="2">
    <source>
        <dbReference type="Proteomes" id="UP001239111"/>
    </source>
</evidence>